<name>A0A928Z9B7_9CYAN</name>
<dbReference type="RefSeq" id="WP_264321733.1">
    <property type="nucleotide sequence ID" value="NZ_JADEXN010000207.1"/>
</dbReference>
<dbReference type="AlphaFoldDB" id="A0A928Z9B7"/>
<organism evidence="2 3">
    <name type="scientific">Zarconia navalis LEGE 11467</name>
    <dbReference type="NCBI Taxonomy" id="1828826"/>
    <lineage>
        <taxon>Bacteria</taxon>
        <taxon>Bacillati</taxon>
        <taxon>Cyanobacteriota</taxon>
        <taxon>Cyanophyceae</taxon>
        <taxon>Oscillatoriophycideae</taxon>
        <taxon>Oscillatoriales</taxon>
        <taxon>Oscillatoriales incertae sedis</taxon>
        <taxon>Zarconia</taxon>
        <taxon>Zarconia navalis</taxon>
    </lineage>
</organism>
<feature type="compositionally biased region" description="Low complexity" evidence="1">
    <location>
        <begin position="41"/>
        <end position="52"/>
    </location>
</feature>
<evidence type="ECO:0000313" key="3">
    <source>
        <dbReference type="Proteomes" id="UP000621799"/>
    </source>
</evidence>
<evidence type="ECO:0000313" key="2">
    <source>
        <dbReference type="EMBL" id="MBE9041528.1"/>
    </source>
</evidence>
<protein>
    <submittedName>
        <fullName evidence="2">Uncharacterized protein</fullName>
    </submittedName>
</protein>
<dbReference type="EMBL" id="JADEXN010000207">
    <property type="protein sequence ID" value="MBE9041528.1"/>
    <property type="molecule type" value="Genomic_DNA"/>
</dbReference>
<evidence type="ECO:0000256" key="1">
    <source>
        <dbReference type="SAM" id="MobiDB-lite"/>
    </source>
</evidence>
<dbReference type="Proteomes" id="UP000621799">
    <property type="component" value="Unassembled WGS sequence"/>
</dbReference>
<accession>A0A928Z9B7</accession>
<feature type="region of interest" description="Disordered" evidence="1">
    <location>
        <begin position="33"/>
        <end position="52"/>
    </location>
</feature>
<sequence>MINPIGAIAGCLLFSSRNRANSAVTFYRFLSQSNGDRNSHSAAPAAAASPEA</sequence>
<gene>
    <name evidence="2" type="ORF">IQ235_12130</name>
</gene>
<comment type="caution">
    <text evidence="2">The sequence shown here is derived from an EMBL/GenBank/DDBJ whole genome shotgun (WGS) entry which is preliminary data.</text>
</comment>
<keyword evidence="3" id="KW-1185">Reference proteome</keyword>
<proteinExistence type="predicted"/>
<reference evidence="2" key="1">
    <citation type="submission" date="2020-10" db="EMBL/GenBank/DDBJ databases">
        <authorList>
            <person name="Castelo-Branco R."/>
            <person name="Eusebio N."/>
            <person name="Adriana R."/>
            <person name="Vieira A."/>
            <person name="Brugerolle De Fraissinette N."/>
            <person name="Rezende De Castro R."/>
            <person name="Schneider M.P."/>
            <person name="Vasconcelos V."/>
            <person name="Leao P.N."/>
        </authorList>
    </citation>
    <scope>NUCLEOTIDE SEQUENCE</scope>
    <source>
        <strain evidence="2">LEGE 11467</strain>
    </source>
</reference>